<dbReference type="SUPFAM" id="SSF117281">
    <property type="entry name" value="Kelch motif"/>
    <property type="match status" value="1"/>
</dbReference>
<dbReference type="AlphaFoldDB" id="A0A5S9X2J1"/>
<name>A0A5S9X2J1_ARATH</name>
<proteinExistence type="predicted"/>
<dbReference type="Proteomes" id="UP000516314">
    <property type="component" value="Chromosome 2"/>
</dbReference>
<evidence type="ECO:0000313" key="6">
    <source>
        <dbReference type="Proteomes" id="UP000516314"/>
    </source>
</evidence>
<feature type="region of interest" description="Disordered" evidence="1">
    <location>
        <begin position="1"/>
        <end position="32"/>
    </location>
</feature>
<reference evidence="3 5" key="1">
    <citation type="submission" date="2019-12" db="EMBL/GenBank/DDBJ databases">
        <authorList>
            <person name="Jiao W.-B."/>
            <person name="Schneeberger K."/>
        </authorList>
    </citation>
    <scope>NUCLEOTIDE SEQUENCE [LARGE SCALE GENOMIC DNA]</scope>
    <source>
        <strain evidence="5">cv. C24</strain>
    </source>
</reference>
<dbReference type="Pfam" id="PF00646">
    <property type="entry name" value="F-box"/>
    <property type="match status" value="1"/>
</dbReference>
<evidence type="ECO:0000313" key="4">
    <source>
        <dbReference type="EMBL" id="CAD5319887.1"/>
    </source>
</evidence>
<reference evidence="4 6" key="2">
    <citation type="submission" date="2020-09" db="EMBL/GenBank/DDBJ databases">
        <authorList>
            <person name="Ashkenazy H."/>
        </authorList>
    </citation>
    <scope>NUCLEOTIDE SEQUENCE [LARGE SCALE GENOMIC DNA]</scope>
    <source>
        <strain evidence="6">cv. Cdm-0</strain>
    </source>
</reference>
<feature type="domain" description="F-box" evidence="2">
    <location>
        <begin position="38"/>
        <end position="84"/>
    </location>
</feature>
<dbReference type="InterPro" id="IPR015915">
    <property type="entry name" value="Kelch-typ_b-propeller"/>
</dbReference>
<dbReference type="InterPro" id="IPR057499">
    <property type="entry name" value="Kelch_FKB95"/>
</dbReference>
<sequence>MVVLHEIPDGPNGDDPNNNPQEGEDNQNENPQEEVKNLRNLLELPEELIERLIAHIPRCDYPYISLVSRDFRQVITSDKLFRTRSLLGFNEPVLYALIGSTQTPLSWFFLRWSNFPLELHRIRSLPTVLLGAAVVTIGYKMYVMGGTIGLNHHVSTVIVIDCRNHTWNYLPDMKRARYRAAAGEIGGRIYVIGGRKKQDADWVEVFNATTESWETVSSVCPNDASANGVFSTYVVMQGRIFALDRWGCFAYKPVQGLWQSWGVASELTRFWHPLSSFTVIGELLYTVDLTCSLGHPIVVYYPNESVWRPVMGFHLPIVSQCWSKIANFGGKLVIFCTCLGTFKHILCIVIALEARQGGHIWGVVESNSRVFRDDMMLPYIRLCQTVTF</sequence>
<dbReference type="InterPro" id="IPR036047">
    <property type="entry name" value="F-box-like_dom_sf"/>
</dbReference>
<dbReference type="SMART" id="SM00612">
    <property type="entry name" value="Kelch"/>
    <property type="match status" value="2"/>
</dbReference>
<feature type="compositionally biased region" description="Low complexity" evidence="1">
    <location>
        <begin position="9"/>
        <end position="20"/>
    </location>
</feature>
<evidence type="ECO:0000256" key="1">
    <source>
        <dbReference type="SAM" id="MobiDB-lite"/>
    </source>
</evidence>
<dbReference type="EMBL" id="CACSHJ010000088">
    <property type="protein sequence ID" value="CAA0373369.1"/>
    <property type="molecule type" value="Genomic_DNA"/>
</dbReference>
<dbReference type="InterPro" id="IPR006652">
    <property type="entry name" value="Kelch_1"/>
</dbReference>
<evidence type="ECO:0000259" key="2">
    <source>
        <dbReference type="PROSITE" id="PS50181"/>
    </source>
</evidence>
<dbReference type="Gene3D" id="2.120.10.80">
    <property type="entry name" value="Kelch-type beta propeller"/>
    <property type="match status" value="1"/>
</dbReference>
<dbReference type="SUPFAM" id="SSF81383">
    <property type="entry name" value="F-box domain"/>
    <property type="match status" value="1"/>
</dbReference>
<dbReference type="SMART" id="SM00256">
    <property type="entry name" value="FBOX"/>
    <property type="match status" value="1"/>
</dbReference>
<accession>A0A5S9X2J1</accession>
<evidence type="ECO:0000313" key="3">
    <source>
        <dbReference type="EMBL" id="CAA0373369.1"/>
    </source>
</evidence>
<dbReference type="PROSITE" id="PS50181">
    <property type="entry name" value="FBOX"/>
    <property type="match status" value="1"/>
</dbReference>
<dbReference type="InterPro" id="IPR050354">
    <property type="entry name" value="F-box/kelch-repeat_ARATH"/>
</dbReference>
<dbReference type="InterPro" id="IPR001810">
    <property type="entry name" value="F-box_dom"/>
</dbReference>
<dbReference type="Pfam" id="PF25210">
    <property type="entry name" value="Kelch_FKB95"/>
    <property type="match status" value="1"/>
</dbReference>
<dbReference type="OrthoDB" id="45365at2759"/>
<organism evidence="3 5">
    <name type="scientific">Arabidopsis thaliana</name>
    <name type="common">Mouse-ear cress</name>
    <dbReference type="NCBI Taxonomy" id="3702"/>
    <lineage>
        <taxon>Eukaryota</taxon>
        <taxon>Viridiplantae</taxon>
        <taxon>Streptophyta</taxon>
        <taxon>Embryophyta</taxon>
        <taxon>Tracheophyta</taxon>
        <taxon>Spermatophyta</taxon>
        <taxon>Magnoliopsida</taxon>
        <taxon>eudicotyledons</taxon>
        <taxon>Gunneridae</taxon>
        <taxon>Pentapetalae</taxon>
        <taxon>rosids</taxon>
        <taxon>malvids</taxon>
        <taxon>Brassicales</taxon>
        <taxon>Brassicaceae</taxon>
        <taxon>Camelineae</taxon>
        <taxon>Arabidopsis</taxon>
    </lineage>
</organism>
<dbReference type="EMBL" id="LR881467">
    <property type="protein sequence ID" value="CAD5319887.1"/>
    <property type="molecule type" value="Genomic_DNA"/>
</dbReference>
<protein>
    <submittedName>
        <fullName evidence="4">(thale cress) hypothetical protein</fullName>
    </submittedName>
</protein>
<gene>
    <name evidence="4" type="ORF">AT9943_LOCUS8046</name>
    <name evidence="3" type="ORF">C24_LOCUS9239</name>
</gene>
<dbReference type="Proteomes" id="UP000434276">
    <property type="component" value="Unassembled WGS sequence"/>
</dbReference>
<dbReference type="PANTHER" id="PTHR24414">
    <property type="entry name" value="F-BOX/KELCH-REPEAT PROTEIN SKIP4"/>
    <property type="match status" value="1"/>
</dbReference>
<evidence type="ECO:0000313" key="5">
    <source>
        <dbReference type="Proteomes" id="UP000434276"/>
    </source>
</evidence>
<dbReference type="PANTHER" id="PTHR24414:SF65">
    <property type="entry name" value="F-BOX DOMAIN-CONTAINING PROTEIN"/>
    <property type="match status" value="1"/>
</dbReference>
<dbReference type="ExpressionAtlas" id="A0A5S9X2J1">
    <property type="expression patterns" value="baseline and differential"/>
</dbReference>